<feature type="transmembrane region" description="Helical" evidence="2">
    <location>
        <begin position="674"/>
        <end position="691"/>
    </location>
</feature>
<evidence type="ECO:0000256" key="1">
    <source>
        <dbReference type="SAM" id="Coils"/>
    </source>
</evidence>
<keyword evidence="2" id="KW-0472">Membrane</keyword>
<feature type="transmembrane region" description="Helical" evidence="2">
    <location>
        <begin position="415"/>
        <end position="436"/>
    </location>
</feature>
<keyword evidence="2" id="KW-1133">Transmembrane helix</keyword>
<keyword evidence="2" id="KW-0812">Transmembrane</keyword>
<accession>A0A8H3L7R9</accession>
<comment type="caution">
    <text evidence="3">The sequence shown here is derived from an EMBL/GenBank/DDBJ whole genome shotgun (WGS) entry which is preliminary data.</text>
</comment>
<feature type="coiled-coil region" evidence="1">
    <location>
        <begin position="148"/>
        <end position="207"/>
    </location>
</feature>
<dbReference type="PANTHER" id="PTHR36840">
    <property type="entry name" value="BLL5714 PROTEIN"/>
    <property type="match status" value="1"/>
</dbReference>
<keyword evidence="1" id="KW-0175">Coiled coil</keyword>
<dbReference type="Pfam" id="PF06772">
    <property type="entry name" value="LtrA"/>
    <property type="match status" value="1"/>
</dbReference>
<gene>
    <name evidence="3" type="ORF">RCL2_000910700</name>
</gene>
<organism evidence="3 4">
    <name type="scientific">Rhizophagus clarus</name>
    <dbReference type="NCBI Taxonomy" id="94130"/>
    <lineage>
        <taxon>Eukaryota</taxon>
        <taxon>Fungi</taxon>
        <taxon>Fungi incertae sedis</taxon>
        <taxon>Mucoromycota</taxon>
        <taxon>Glomeromycotina</taxon>
        <taxon>Glomeromycetes</taxon>
        <taxon>Glomerales</taxon>
        <taxon>Glomeraceae</taxon>
        <taxon>Rhizophagus</taxon>
    </lineage>
</organism>
<dbReference type="PANTHER" id="PTHR36840:SF1">
    <property type="entry name" value="BLL5714 PROTEIN"/>
    <property type="match status" value="1"/>
</dbReference>
<name>A0A8H3L7R9_9GLOM</name>
<dbReference type="AlphaFoldDB" id="A0A8H3L7R9"/>
<reference evidence="3" key="1">
    <citation type="submission" date="2019-10" db="EMBL/GenBank/DDBJ databases">
        <title>Conservation and host-specific expression of non-tandemly repeated heterogenous ribosome RNA gene in arbuscular mycorrhizal fungi.</title>
        <authorList>
            <person name="Maeda T."/>
            <person name="Kobayashi Y."/>
            <person name="Nakagawa T."/>
            <person name="Ezawa T."/>
            <person name="Yamaguchi K."/>
            <person name="Bino T."/>
            <person name="Nishimoto Y."/>
            <person name="Shigenobu S."/>
            <person name="Kawaguchi M."/>
        </authorList>
    </citation>
    <scope>NUCLEOTIDE SEQUENCE</scope>
    <source>
        <strain evidence="3">HR1</strain>
    </source>
</reference>
<feature type="transmembrane region" description="Helical" evidence="2">
    <location>
        <begin position="504"/>
        <end position="524"/>
    </location>
</feature>
<feature type="transmembrane region" description="Helical" evidence="2">
    <location>
        <begin position="389"/>
        <end position="409"/>
    </location>
</feature>
<protein>
    <submittedName>
        <fullName evidence="3">Low temperature requirement A protein</fullName>
    </submittedName>
</protein>
<feature type="transmembrane region" description="Helical" evidence="2">
    <location>
        <begin position="570"/>
        <end position="594"/>
    </location>
</feature>
<sequence>MAHRNEMIQVPDLEELHANFVISKLELRSAQSVYLLCPRVLDVLKRILSNKPDDTSNNDDIEEIMKPMEKDIITNTNLTENDRTITEITKKIEKDELDNNNLNEKKCIEFSKKLQVGGQTILVVKSEEHFISDDSDSNCCKIGSPKHVAALKAKIDELKTDLANVQEERTRMQQERAQMEAEAQTKSEQVAQQLDKLASELKELGHNSDADSEQTIHATVHTFGHIRKLEIIADDEDDETDYNRLLRVPRVRQYWHIDTLHREAEERTSSYVELFWDLIFVAVVQNLGHILVEDISFGTVLRFIITFYPIYRVWLDIHNYLNVYSSKDVLEKFLLLWEMCLVIIMGTHSSNIFGNTKTIYVISYIIARLTFVLQYFLLASWLPMFRVSLITSAWGIFIPCVLWIITIFISSEKAVPLLCSAIVFEIFWTAFVPVYNRYGTKRQVKKQGSDQDFERVDTTTSITPHKAMKTRGTEYQWKWIELFSLFKIADYRPAINIEHWSERFGIFTIICLGESVFGIVYSGLNPNLDAQLGKSILAVLIVYNLHWIYFDVDASKQFQHALRRHVVTGVLFGFVHLPLNMSLIAFGSSLRILIQLRDFPGAEEIPLPGAQGEDHGTGLKRAVPASADLTSEFPTPVRWLFCASLAISIYCMATIGILHKGLDSVTCLRIPKRYRITLRMVIATIIVLLPLSELTSLNLVIIASMLSLALVSVETYGRLSRNQPLIGKCKEDIISDKGRKYVRWRWGLNNINQKGWTTGVLKKRKKSNGEIIEEKIDNNNDDIIGEEINIGITNKESKENYYEYKDESCHIPCTN</sequence>
<evidence type="ECO:0000313" key="3">
    <source>
        <dbReference type="EMBL" id="GES81866.1"/>
    </source>
</evidence>
<feature type="transmembrane region" description="Helical" evidence="2">
    <location>
        <begin position="359"/>
        <end position="382"/>
    </location>
</feature>
<dbReference type="Proteomes" id="UP000615446">
    <property type="component" value="Unassembled WGS sequence"/>
</dbReference>
<evidence type="ECO:0000256" key="2">
    <source>
        <dbReference type="SAM" id="Phobius"/>
    </source>
</evidence>
<proteinExistence type="predicted"/>
<dbReference type="InterPro" id="IPR010640">
    <property type="entry name" value="Low_temperature_requirement_A"/>
</dbReference>
<dbReference type="EMBL" id="BLAL01000058">
    <property type="protein sequence ID" value="GES81866.1"/>
    <property type="molecule type" value="Genomic_DNA"/>
</dbReference>
<evidence type="ECO:0000313" key="4">
    <source>
        <dbReference type="Proteomes" id="UP000615446"/>
    </source>
</evidence>
<dbReference type="OrthoDB" id="191995at2759"/>
<feature type="transmembrane region" description="Helical" evidence="2">
    <location>
        <begin position="530"/>
        <end position="550"/>
    </location>
</feature>
<feature type="transmembrane region" description="Helical" evidence="2">
    <location>
        <begin position="637"/>
        <end position="662"/>
    </location>
</feature>